<organism evidence="2 3">
    <name type="scientific">Leishmania orientalis</name>
    <dbReference type="NCBI Taxonomy" id="2249476"/>
    <lineage>
        <taxon>Eukaryota</taxon>
        <taxon>Discoba</taxon>
        <taxon>Euglenozoa</taxon>
        <taxon>Kinetoplastea</taxon>
        <taxon>Metakinetoplastina</taxon>
        <taxon>Trypanosomatida</taxon>
        <taxon>Trypanosomatidae</taxon>
        <taxon>Leishmaniinae</taxon>
        <taxon>Leishmania</taxon>
    </lineage>
</organism>
<proteinExistence type="predicted"/>
<dbReference type="Proteomes" id="UP000674143">
    <property type="component" value="Unassembled WGS sequence"/>
</dbReference>
<dbReference type="RefSeq" id="XP_067059886.1">
    <property type="nucleotide sequence ID" value="XM_067203236.1"/>
</dbReference>
<keyword evidence="1" id="KW-1133">Transmembrane helix</keyword>
<reference evidence="3" key="1">
    <citation type="journal article" date="2021" name="Microbiol. Resour. Announc.">
        <title>LGAAP: Leishmaniinae Genome Assembly and Annotation Pipeline.</title>
        <authorList>
            <person name="Almutairi H."/>
            <person name="Urbaniak M.D."/>
            <person name="Bates M.D."/>
            <person name="Jariyapan N."/>
            <person name="Kwakye-Nuako G."/>
            <person name="Thomaz-Soccol V."/>
            <person name="Al-Salem W.S."/>
            <person name="Dillon R.J."/>
            <person name="Bates P.A."/>
            <person name="Gatherer D."/>
        </authorList>
    </citation>
    <scope>NUCLEOTIDE SEQUENCE [LARGE SCALE GENOMIC DNA]</scope>
</reference>
<comment type="caution">
    <text evidence="2">The sequence shown here is derived from an EMBL/GenBank/DDBJ whole genome shotgun (WGS) entry which is preliminary data.</text>
</comment>
<feature type="transmembrane region" description="Helical" evidence="1">
    <location>
        <begin position="52"/>
        <end position="85"/>
    </location>
</feature>
<gene>
    <name evidence="2" type="ORF">LSCM4_01173</name>
</gene>
<keyword evidence="1" id="KW-0472">Membrane</keyword>
<evidence type="ECO:0000313" key="3">
    <source>
        <dbReference type="Proteomes" id="UP000674143"/>
    </source>
</evidence>
<dbReference type="EMBL" id="JAFHLR010000034">
    <property type="protein sequence ID" value="KAG5468084.1"/>
    <property type="molecule type" value="Genomic_DNA"/>
</dbReference>
<feature type="transmembrane region" description="Helical" evidence="1">
    <location>
        <begin position="18"/>
        <end position="40"/>
    </location>
</feature>
<sequence length="119" mass="13462">MGASILGRSDEDGALSSMWGRLLFLSCMATGTLYVFCGLFACRRLILRDIRWLLMAVLYFSIGVCHAFFTLVLLCFAIACVLFTFEKPMQNGEMIMYSGIMTIITMYFAFGRKTILYSL</sequence>
<keyword evidence="3" id="KW-1185">Reference proteome</keyword>
<evidence type="ECO:0000313" key="2">
    <source>
        <dbReference type="EMBL" id="KAG5468084.1"/>
    </source>
</evidence>
<reference evidence="3" key="2">
    <citation type="journal article" date="2021" name="Sci. Data">
        <title>Chromosome-scale genome sequencing, assembly and annotation of six genomes from subfamily Leishmaniinae.</title>
        <authorList>
            <person name="Almutairi H."/>
            <person name="Urbaniak M.D."/>
            <person name="Bates M.D."/>
            <person name="Jariyapan N."/>
            <person name="Kwakye-Nuako G."/>
            <person name="Thomaz Soccol V."/>
            <person name="Al-Salem W.S."/>
            <person name="Dillon R.J."/>
            <person name="Bates P.A."/>
            <person name="Gatherer D."/>
        </authorList>
    </citation>
    <scope>NUCLEOTIDE SEQUENCE [LARGE SCALE GENOMIC DNA]</scope>
</reference>
<name>A0A836G9P5_9TRYP</name>
<evidence type="ECO:0000256" key="1">
    <source>
        <dbReference type="SAM" id="Phobius"/>
    </source>
</evidence>
<keyword evidence="1" id="KW-0812">Transmembrane</keyword>
<dbReference type="AlphaFoldDB" id="A0A836G9P5"/>
<protein>
    <submittedName>
        <fullName evidence="2">Uncharacterized protein</fullName>
    </submittedName>
</protein>
<feature type="transmembrane region" description="Helical" evidence="1">
    <location>
        <begin position="91"/>
        <end position="110"/>
    </location>
</feature>
<dbReference type="GeneID" id="92357170"/>
<dbReference type="KEGG" id="loi:92357170"/>
<accession>A0A836G9P5</accession>